<sequence>MSVRGISLLILFLAINACLGAAASPRQCAQRAHSAKPRIFILTDMSNEPDDQMSLVRFLTYSNEIHTAGIAATTSTWLNSSIDIGTIQQVITAYGDVVDNLNANVPKTLAYPSADKLLSKVYTGHLVYGIAALDLDPSDAARALIKAADASKADDPLWVSVWGGATVLAEALNHISKTRNHDQVHKFVSKLRVYSISDQDDAGPWIRLHYPQLSYIVSLHGFNEYAMATWSGISGETRRAFDKGGPDSSLVTNEWLDEHIRIGPLGAHYPVYTVIMEGDTPAFLTLVQNGLGDINHPEWGGWGGRYTLVDRSARSLVYSDATDGAVGLNGDFFLGRFASIWRWREGYQYDFATRMQWTVNGDYSKNNHHPVAVVNETCGPEYVEFLFSNGTSFVLDASSSWDPDGDELTFEWFHYREPTIRLAAGNVSVVSPFLELEPLNQDGSVVRVTPTDTTEMHLLLILRDKREMGLTTYRRIILKHHEEGS</sequence>
<name>A0ABY6UF30_BIOOC</name>
<gene>
    <name evidence="4" type="ORF">CLO192961_LOCUS245172</name>
</gene>
<feature type="domain" description="Cellulose-binding Sde182 C-terminal" evidence="3">
    <location>
        <begin position="393"/>
        <end position="479"/>
    </location>
</feature>
<feature type="signal peptide" evidence="1">
    <location>
        <begin position="1"/>
        <end position="23"/>
    </location>
</feature>
<feature type="chain" id="PRO_5045071841" description="Cellulose-binding protein" evidence="1">
    <location>
        <begin position="24"/>
        <end position="485"/>
    </location>
</feature>
<evidence type="ECO:0008006" key="6">
    <source>
        <dbReference type="Google" id="ProtNLM"/>
    </source>
</evidence>
<evidence type="ECO:0000259" key="3">
    <source>
        <dbReference type="Pfam" id="PF21027"/>
    </source>
</evidence>
<dbReference type="Pfam" id="PF07632">
    <property type="entry name" value="Sde182_NH-like"/>
    <property type="match status" value="1"/>
</dbReference>
<organism evidence="4 5">
    <name type="scientific">Bionectria ochroleuca</name>
    <name type="common">Gliocladium roseum</name>
    <dbReference type="NCBI Taxonomy" id="29856"/>
    <lineage>
        <taxon>Eukaryota</taxon>
        <taxon>Fungi</taxon>
        <taxon>Dikarya</taxon>
        <taxon>Ascomycota</taxon>
        <taxon>Pezizomycotina</taxon>
        <taxon>Sordariomycetes</taxon>
        <taxon>Hypocreomycetidae</taxon>
        <taxon>Hypocreales</taxon>
        <taxon>Bionectriaceae</taxon>
        <taxon>Clonostachys</taxon>
    </lineage>
</organism>
<feature type="domain" description="Cellulose-binding Sde182 nucleoside hydrolase-like" evidence="2">
    <location>
        <begin position="38"/>
        <end position="306"/>
    </location>
</feature>
<keyword evidence="1" id="KW-0732">Signal</keyword>
<dbReference type="Pfam" id="PF21027">
    <property type="entry name" value="Sde0182_C"/>
    <property type="match status" value="1"/>
</dbReference>
<evidence type="ECO:0000256" key="1">
    <source>
        <dbReference type="SAM" id="SignalP"/>
    </source>
</evidence>
<proteinExistence type="predicted"/>
<dbReference type="InterPro" id="IPR036452">
    <property type="entry name" value="Ribo_hydro-like"/>
</dbReference>
<dbReference type="Proteomes" id="UP000766486">
    <property type="component" value="Unassembled WGS sequence"/>
</dbReference>
<dbReference type="Gene3D" id="2.60.40.10">
    <property type="entry name" value="Immunoglobulins"/>
    <property type="match status" value="1"/>
</dbReference>
<protein>
    <recommendedName>
        <fullName evidence="6">Cellulose-binding protein</fullName>
    </recommendedName>
</protein>
<keyword evidence="5" id="KW-1185">Reference proteome</keyword>
<evidence type="ECO:0000313" key="4">
    <source>
        <dbReference type="EMBL" id="VUC28782.1"/>
    </source>
</evidence>
<comment type="caution">
    <text evidence="4">The sequence shown here is derived from an EMBL/GenBank/DDBJ whole genome shotgun (WGS) entry which is preliminary data.</text>
</comment>
<dbReference type="InterPro" id="IPR048527">
    <property type="entry name" value="Sde182_C"/>
</dbReference>
<evidence type="ECO:0000259" key="2">
    <source>
        <dbReference type="Pfam" id="PF07632"/>
    </source>
</evidence>
<dbReference type="InterPro" id="IPR013783">
    <property type="entry name" value="Ig-like_fold"/>
</dbReference>
<evidence type="ECO:0000313" key="5">
    <source>
        <dbReference type="Proteomes" id="UP000766486"/>
    </source>
</evidence>
<dbReference type="Gene3D" id="3.90.245.10">
    <property type="entry name" value="Ribonucleoside hydrolase-like"/>
    <property type="match status" value="1"/>
</dbReference>
<dbReference type="EMBL" id="CABFNS010000794">
    <property type="protein sequence ID" value="VUC28782.1"/>
    <property type="molecule type" value="Genomic_DNA"/>
</dbReference>
<accession>A0ABY6UF30</accession>
<dbReference type="InterPro" id="IPR011483">
    <property type="entry name" value="Sde182_NH-like"/>
</dbReference>
<reference evidence="4 5" key="1">
    <citation type="submission" date="2019-06" db="EMBL/GenBank/DDBJ databases">
        <authorList>
            <person name="Broberg M."/>
        </authorList>
    </citation>
    <scope>NUCLEOTIDE SEQUENCE [LARGE SCALE GENOMIC DNA]</scope>
</reference>